<dbReference type="Pfam" id="PF19280">
    <property type="entry name" value="CERK_C"/>
    <property type="match status" value="1"/>
</dbReference>
<name>A0AA35WWT2_GEOBA</name>
<dbReference type="GO" id="GO:0001729">
    <property type="term" value="F:ceramide kinase activity"/>
    <property type="evidence" value="ECO:0007669"/>
    <property type="project" value="TreeGrafter"/>
</dbReference>
<dbReference type="InterPro" id="IPR001206">
    <property type="entry name" value="Diacylglycerol_kinase_cat_dom"/>
</dbReference>
<dbReference type="InterPro" id="IPR016064">
    <property type="entry name" value="NAD/diacylglycerol_kinase_sf"/>
</dbReference>
<proteinExistence type="predicted"/>
<evidence type="ECO:0000313" key="4">
    <source>
        <dbReference type="Proteomes" id="UP001174909"/>
    </source>
</evidence>
<dbReference type="PROSITE" id="PS50146">
    <property type="entry name" value="DAGK"/>
    <property type="match status" value="1"/>
</dbReference>
<dbReference type="PANTHER" id="PTHR12358:SF111">
    <property type="entry name" value="CERAMIDE KINASE, ISOFORM A"/>
    <property type="match status" value="1"/>
</dbReference>
<dbReference type="Pfam" id="PF00781">
    <property type="entry name" value="DAGK_cat"/>
    <property type="match status" value="1"/>
</dbReference>
<keyword evidence="3" id="KW-0808">Transferase</keyword>
<dbReference type="AlphaFoldDB" id="A0AA35WWT2"/>
<gene>
    <name evidence="3" type="ORF">GBAR_LOCUS17975</name>
</gene>
<protein>
    <submittedName>
        <fullName evidence="3">Ceramide kinase</fullName>
    </submittedName>
</protein>
<dbReference type="EMBL" id="CASHTH010002554">
    <property type="protein sequence ID" value="CAI8031706.1"/>
    <property type="molecule type" value="Genomic_DNA"/>
</dbReference>
<feature type="region of interest" description="Disordered" evidence="1">
    <location>
        <begin position="593"/>
        <end position="664"/>
    </location>
</feature>
<evidence type="ECO:0000313" key="3">
    <source>
        <dbReference type="EMBL" id="CAI8031706.1"/>
    </source>
</evidence>
<reference evidence="3" key="1">
    <citation type="submission" date="2023-03" db="EMBL/GenBank/DDBJ databases">
        <authorList>
            <person name="Steffen K."/>
            <person name="Cardenas P."/>
        </authorList>
    </citation>
    <scope>NUCLEOTIDE SEQUENCE</scope>
</reference>
<accession>A0AA35WWT2</accession>
<dbReference type="Gene3D" id="2.60.200.40">
    <property type="match status" value="1"/>
</dbReference>
<feature type="compositionally biased region" description="Polar residues" evidence="1">
    <location>
        <begin position="713"/>
        <end position="723"/>
    </location>
</feature>
<dbReference type="Gene3D" id="3.40.50.10330">
    <property type="entry name" value="Probable inorganic polyphosphate/atp-NAD kinase, domain 1"/>
    <property type="match status" value="1"/>
</dbReference>
<feature type="region of interest" description="Disordered" evidence="1">
    <location>
        <begin position="689"/>
        <end position="723"/>
    </location>
</feature>
<organism evidence="3 4">
    <name type="scientific">Geodia barretti</name>
    <name type="common">Barrett's horny sponge</name>
    <dbReference type="NCBI Taxonomy" id="519541"/>
    <lineage>
        <taxon>Eukaryota</taxon>
        <taxon>Metazoa</taxon>
        <taxon>Porifera</taxon>
        <taxon>Demospongiae</taxon>
        <taxon>Heteroscleromorpha</taxon>
        <taxon>Tetractinellida</taxon>
        <taxon>Astrophorina</taxon>
        <taxon>Geodiidae</taxon>
        <taxon>Geodia</taxon>
    </lineage>
</organism>
<evidence type="ECO:0000256" key="1">
    <source>
        <dbReference type="SAM" id="MobiDB-lite"/>
    </source>
</evidence>
<feature type="domain" description="DAGKc" evidence="2">
    <location>
        <begin position="240"/>
        <end position="395"/>
    </location>
</feature>
<dbReference type="SUPFAM" id="SSF111331">
    <property type="entry name" value="NAD kinase/diacylglycerol kinase-like"/>
    <property type="match status" value="1"/>
</dbReference>
<keyword evidence="4" id="KW-1185">Reference proteome</keyword>
<comment type="caution">
    <text evidence="3">The sequence shown here is derived from an EMBL/GenBank/DDBJ whole genome shotgun (WGS) entry which is preliminary data.</text>
</comment>
<feature type="region of interest" description="Disordered" evidence="1">
    <location>
        <begin position="1"/>
        <end position="112"/>
    </location>
</feature>
<dbReference type="GO" id="GO:0006672">
    <property type="term" value="P:ceramide metabolic process"/>
    <property type="evidence" value="ECO:0007669"/>
    <property type="project" value="TreeGrafter"/>
</dbReference>
<dbReference type="InterPro" id="IPR017438">
    <property type="entry name" value="ATP-NAD_kinase_N"/>
</dbReference>
<dbReference type="GO" id="GO:0016020">
    <property type="term" value="C:membrane"/>
    <property type="evidence" value="ECO:0007669"/>
    <property type="project" value="GOC"/>
</dbReference>
<dbReference type="PANTHER" id="PTHR12358">
    <property type="entry name" value="SPHINGOSINE KINASE"/>
    <property type="match status" value="1"/>
</dbReference>
<feature type="compositionally biased region" description="Polar residues" evidence="1">
    <location>
        <begin position="653"/>
        <end position="663"/>
    </location>
</feature>
<feature type="compositionally biased region" description="Low complexity" evidence="1">
    <location>
        <begin position="82"/>
        <end position="92"/>
    </location>
</feature>
<feature type="compositionally biased region" description="Polar residues" evidence="1">
    <location>
        <begin position="1"/>
        <end position="10"/>
    </location>
</feature>
<feature type="compositionally biased region" description="Basic and acidic residues" evidence="1">
    <location>
        <begin position="630"/>
        <end position="642"/>
    </location>
</feature>
<evidence type="ECO:0000259" key="2">
    <source>
        <dbReference type="PROSITE" id="PS50146"/>
    </source>
</evidence>
<sequence>MAALASSSTAEGIEDASDVVKSKPQSAALRAQRRASETDPGGDGDEGRRMGLLQPSSSPNGEVPGSGVLESVNLNEPPPQRSSNSDSDGSGSQTVLLRRGGEGGGGRTPVVDRLESLRFSSRIDFTQTDTFRVGGKTCTVTLEEDRITWAPVKSSGKECLYLSDIFAVIPSPPRSRGPRRLSSSSMESCCEFTIHALRAVPGSPGVLTKLTFRSTKTTSVTDACDIWVQQIKHQLQNFGNRPRRLYVVVNPASGEGTALRVWSKVERLFQLTHITTEILFTDGRMYGRDVHHATDLLRNCDLSQYDGVVAVGGDGTVNEVLTALVMQAQVQSGVNTRRSRFAPVSVNQRLGIVPTGLTNSVARSILGCMDPYVAAAQIMLGCNTPMDVSSISRNGQLQMFSAGVMAYGFWSDMKLFSQDFAWLGTRRYNAAIIRTLISHRSFDVELSYVPIEEPTSFLEKRERCFSRCNKCANFDCSLESPASACHKGASVLATYSEEDTIDQKHWRKLTGHFSNVMVCPHACSTHHAPLGFSPYGHLGNGGTDIVLLSRCSKLSHARWLLRQKKSRDMFDLPYLQILRVKEFKFREVPRTRALAEEEEEGTRDRERSVDNLMQEDDDDEVTNQRGSSIRRREQEQREREGGGRGGGGGGAQASETRPLSSRWNIDGNEIQHSDIEVRVHRHLISMLARGVEPLPSPPDNDPDYGHRDDSRTDQQPAEQSGMI</sequence>
<dbReference type="SMART" id="SM00046">
    <property type="entry name" value="DAGKc"/>
    <property type="match status" value="1"/>
</dbReference>
<dbReference type="InterPro" id="IPR050187">
    <property type="entry name" value="Lipid_Phosphate_FormReg"/>
</dbReference>
<dbReference type="InterPro" id="IPR045363">
    <property type="entry name" value="CERK_C"/>
</dbReference>
<dbReference type="Proteomes" id="UP001174909">
    <property type="component" value="Unassembled WGS sequence"/>
</dbReference>
<feature type="compositionally biased region" description="Basic and acidic residues" evidence="1">
    <location>
        <begin position="703"/>
        <end position="712"/>
    </location>
</feature>
<keyword evidence="3" id="KW-0418">Kinase</keyword>